<organism evidence="1 2">
    <name type="scientific">Klebsiella phage vB_KpnS_Uniso31</name>
    <dbReference type="NCBI Taxonomy" id="2951200"/>
    <lineage>
        <taxon>Viruses</taxon>
        <taxon>Duplodnaviria</taxon>
        <taxon>Heunggongvirae</taxon>
        <taxon>Uroviricota</taxon>
        <taxon>Caudoviricetes</taxon>
        <taxon>Demerecviridae</taxon>
        <taxon>Sugarlandvirus</taxon>
        <taxon>Sugarlandvirus Uniso31</taxon>
    </lineage>
</organism>
<reference evidence="1" key="1">
    <citation type="journal article" date="2022" name="Pharmaceutics">
        <title>Isolation and Molecular Characterization of a Novel Lytic Bacteriophage That Inactivates MDR Klebsiella pneumoniae Strains.</title>
        <authorList>
            <person name="Balcao V.M."/>
            <person name="Moreli F.C."/>
            <person name="Silva E.C."/>
            <person name="Belline B.G."/>
            <person name="Martins L.F."/>
            <person name="Rossi F.P.N."/>
            <person name="Pereira C."/>
            <person name="Vila M.M.D.C."/>
            <person name="da Silva A.M."/>
        </authorList>
    </citation>
    <scope>NUCLEOTIDE SEQUENCE</scope>
</reference>
<dbReference type="EMBL" id="ON637170">
    <property type="protein sequence ID" value="UTN90293.1"/>
    <property type="molecule type" value="Genomic_DNA"/>
</dbReference>
<name>A0A9E7SYV9_9CAUD</name>
<sequence>MYAQIKRRTLGGSLDSEVFPPRGVVFQAIKTSHRKFGGVILTDRVEYGSPEVPKLVLKYDMMIV</sequence>
<proteinExistence type="predicted"/>
<keyword evidence="2" id="KW-1185">Reference proteome</keyword>
<accession>A0A9E7SYV9</accession>
<protein>
    <submittedName>
        <fullName evidence="1">Tail protein</fullName>
    </submittedName>
</protein>
<evidence type="ECO:0000313" key="2">
    <source>
        <dbReference type="Proteomes" id="UP001058039"/>
    </source>
</evidence>
<dbReference type="Proteomes" id="UP001058039">
    <property type="component" value="Segment"/>
</dbReference>
<evidence type="ECO:0000313" key="1">
    <source>
        <dbReference type="EMBL" id="UTN90293.1"/>
    </source>
</evidence>